<dbReference type="InterPro" id="IPR023393">
    <property type="entry name" value="START-like_dom_sf"/>
</dbReference>
<proteinExistence type="predicted"/>
<dbReference type="EMBL" id="JARWBG010000022">
    <property type="protein sequence ID" value="MDH2390969.1"/>
    <property type="molecule type" value="Genomic_DNA"/>
</dbReference>
<organism evidence="1 2">
    <name type="scientific">Streptomyces chengmaiensis</name>
    <dbReference type="NCBI Taxonomy" id="3040919"/>
    <lineage>
        <taxon>Bacteria</taxon>
        <taxon>Bacillati</taxon>
        <taxon>Actinomycetota</taxon>
        <taxon>Actinomycetes</taxon>
        <taxon>Kitasatosporales</taxon>
        <taxon>Streptomycetaceae</taxon>
        <taxon>Streptomyces</taxon>
    </lineage>
</organism>
<dbReference type="Gene3D" id="3.30.530.20">
    <property type="match status" value="1"/>
</dbReference>
<evidence type="ECO:0000313" key="2">
    <source>
        <dbReference type="Proteomes" id="UP001223144"/>
    </source>
</evidence>
<dbReference type="Proteomes" id="UP001223144">
    <property type="component" value="Unassembled WGS sequence"/>
</dbReference>
<gene>
    <name evidence="1" type="ORF">QCN29_19670</name>
</gene>
<protein>
    <submittedName>
        <fullName evidence="1">DUF1857 family protein</fullName>
    </submittedName>
</protein>
<comment type="caution">
    <text evidence="1">The sequence shown here is derived from an EMBL/GenBank/DDBJ whole genome shotgun (WGS) entry which is preliminary data.</text>
</comment>
<accession>A0ABT6HSD8</accession>
<evidence type="ECO:0000313" key="1">
    <source>
        <dbReference type="EMBL" id="MDH2390969.1"/>
    </source>
</evidence>
<dbReference type="InterPro" id="IPR015075">
    <property type="entry name" value="AtaL"/>
</dbReference>
<dbReference type="SUPFAM" id="SSF55961">
    <property type="entry name" value="Bet v1-like"/>
    <property type="match status" value="1"/>
</dbReference>
<dbReference type="RefSeq" id="WP_279929660.1">
    <property type="nucleotide sequence ID" value="NZ_JARWBG010000022.1"/>
</dbReference>
<name>A0ABT6HSD8_9ACTN</name>
<reference evidence="1 2" key="1">
    <citation type="submission" date="2023-04" db="EMBL/GenBank/DDBJ databases">
        <title>Streptomyces chengmaiensis sp. nov. isolated from the stem of mangrove plant in Hainan.</title>
        <authorList>
            <person name="Huang X."/>
            <person name="Zhou S."/>
            <person name="Chu X."/>
            <person name="Xie Y."/>
            <person name="Lin Y."/>
        </authorList>
    </citation>
    <scope>NUCLEOTIDE SEQUENCE [LARGE SCALE GENOMIC DNA]</scope>
    <source>
        <strain evidence="1 2">HNM0663</strain>
    </source>
</reference>
<dbReference type="Pfam" id="PF08982">
    <property type="entry name" value="AtaL"/>
    <property type="match status" value="1"/>
</dbReference>
<sequence length="164" mass="17869">MRGTQMLALSWTTPVVVPGDPATARDRLWKAMLRKAEFPVEYVPAITECAILERYADGGFLRRASRGERTLVQRVFPDEAAGRIAFRHEDHTDLAEIYDQIGDDGNGGLTLTLGLRLTPRATERALAESDYLSALNADFDATLADMTGKLIEAAASFEALAVAA</sequence>
<keyword evidence="2" id="KW-1185">Reference proteome</keyword>